<dbReference type="SUPFAM" id="SSF90123">
    <property type="entry name" value="ABC transporter transmembrane region"/>
    <property type="match status" value="1"/>
</dbReference>
<comment type="subcellular location">
    <subcellularLocation>
        <location evidence="1">Cell membrane</location>
        <topology evidence="1">Multi-pass membrane protein</topology>
    </subcellularLocation>
</comment>
<evidence type="ECO:0000256" key="3">
    <source>
        <dbReference type="ARBA" id="ARBA00022475"/>
    </source>
</evidence>
<evidence type="ECO:0000256" key="2">
    <source>
        <dbReference type="ARBA" id="ARBA00022448"/>
    </source>
</evidence>
<dbReference type="EMBL" id="UPXX01000032">
    <property type="protein sequence ID" value="VBB47606.1"/>
    <property type="molecule type" value="Genomic_DNA"/>
</dbReference>
<dbReference type="InterPro" id="IPR017871">
    <property type="entry name" value="ABC_transporter-like_CS"/>
</dbReference>
<keyword evidence="7 9" id="KW-1133">Transmembrane helix</keyword>
<dbReference type="PROSITE" id="PS00211">
    <property type="entry name" value="ABC_TRANSPORTER_1"/>
    <property type="match status" value="1"/>
</dbReference>
<reference evidence="11" key="1">
    <citation type="submission" date="2018-07" db="EMBL/GenBank/DDBJ databases">
        <authorList>
            <consortium name="Genoscope - CEA"/>
            <person name="William W."/>
        </authorList>
    </citation>
    <scope>NUCLEOTIDE SEQUENCE</scope>
    <source>
        <strain evidence="11">IK1</strain>
    </source>
</reference>
<dbReference type="GO" id="GO:0016887">
    <property type="term" value="F:ATP hydrolysis activity"/>
    <property type="evidence" value="ECO:0007669"/>
    <property type="project" value="InterPro"/>
</dbReference>
<evidence type="ECO:0000256" key="4">
    <source>
        <dbReference type="ARBA" id="ARBA00022692"/>
    </source>
</evidence>
<sequence length="318" mass="35355">MAITSTPGDFVALISYLGLLTWPMMAMGWVTNLLQRGSASMRRINRVLDELPEIEEPAAPAAVKALRGEVRMENLTFTYPSQNRPALREIRLRIEPGETVALVGRVGSGKSTLLQIIPRLMPPPPGTVFLDGYAVEALPIATLRRQIAFVTQEPFVFSDTIRNNVLFGRRGLTEEQVRDTLDAAGILDEVDQFDRGLDTILGERGITLSGGQRQRLTIARALVLDAPILILDDALAMVDTRTEEAILNSLFSMRRGRTNLIVSHRVSTIRRADRILVLDEGRLVEEGDHTSLLRRRGLYAALYEKELLSRSLETEADA</sequence>
<evidence type="ECO:0000256" key="9">
    <source>
        <dbReference type="SAM" id="Phobius"/>
    </source>
</evidence>
<keyword evidence="3" id="KW-1003">Cell membrane</keyword>
<evidence type="ECO:0000256" key="5">
    <source>
        <dbReference type="ARBA" id="ARBA00022741"/>
    </source>
</evidence>
<dbReference type="GO" id="GO:0005524">
    <property type="term" value="F:ATP binding"/>
    <property type="evidence" value="ECO:0007669"/>
    <property type="project" value="UniProtKB-KW"/>
</dbReference>
<protein>
    <submittedName>
        <fullName evidence="11">Fused lipid transporter subunits of ABC superfamily: membrane component ATP-binding component</fullName>
    </submittedName>
</protein>
<dbReference type="InterPro" id="IPR027417">
    <property type="entry name" value="P-loop_NTPase"/>
</dbReference>
<evidence type="ECO:0000259" key="10">
    <source>
        <dbReference type="PROSITE" id="PS50893"/>
    </source>
</evidence>
<gene>
    <name evidence="11" type="ORF">TRIP_B50401</name>
</gene>
<proteinExistence type="predicted"/>
<evidence type="ECO:0000256" key="6">
    <source>
        <dbReference type="ARBA" id="ARBA00022840"/>
    </source>
</evidence>
<keyword evidence="8 9" id="KW-0472">Membrane</keyword>
<dbReference type="InterPro" id="IPR036640">
    <property type="entry name" value="ABC1_TM_sf"/>
</dbReference>
<evidence type="ECO:0000256" key="1">
    <source>
        <dbReference type="ARBA" id="ARBA00004651"/>
    </source>
</evidence>
<feature type="domain" description="ABC transporter" evidence="10">
    <location>
        <begin position="70"/>
        <end position="305"/>
    </location>
</feature>
<keyword evidence="5" id="KW-0547">Nucleotide-binding</keyword>
<evidence type="ECO:0000256" key="7">
    <source>
        <dbReference type="ARBA" id="ARBA00022989"/>
    </source>
</evidence>
<dbReference type="GO" id="GO:0005886">
    <property type="term" value="C:plasma membrane"/>
    <property type="evidence" value="ECO:0007669"/>
    <property type="project" value="UniProtKB-SubCell"/>
</dbReference>
<dbReference type="InterPro" id="IPR003593">
    <property type="entry name" value="AAA+_ATPase"/>
</dbReference>
<dbReference type="PROSITE" id="PS50893">
    <property type="entry name" value="ABC_TRANSPORTER_2"/>
    <property type="match status" value="1"/>
</dbReference>
<keyword evidence="6 11" id="KW-0067">ATP-binding</keyword>
<dbReference type="SUPFAM" id="SSF52540">
    <property type="entry name" value="P-loop containing nucleoside triphosphate hydrolases"/>
    <property type="match status" value="1"/>
</dbReference>
<evidence type="ECO:0000313" key="11">
    <source>
        <dbReference type="EMBL" id="VBB47606.1"/>
    </source>
</evidence>
<dbReference type="InterPro" id="IPR003439">
    <property type="entry name" value="ABC_transporter-like_ATP-bd"/>
</dbReference>
<evidence type="ECO:0000256" key="8">
    <source>
        <dbReference type="ARBA" id="ARBA00023136"/>
    </source>
</evidence>
<feature type="transmembrane region" description="Helical" evidence="9">
    <location>
        <begin position="12"/>
        <end position="34"/>
    </location>
</feature>
<keyword evidence="2" id="KW-0813">Transport</keyword>
<dbReference type="GO" id="GO:0015421">
    <property type="term" value="F:ABC-type oligopeptide transporter activity"/>
    <property type="evidence" value="ECO:0007669"/>
    <property type="project" value="TreeGrafter"/>
</dbReference>
<dbReference type="SMART" id="SM00382">
    <property type="entry name" value="AAA"/>
    <property type="match status" value="1"/>
</dbReference>
<dbReference type="FunFam" id="3.40.50.300:FF:000221">
    <property type="entry name" value="Multidrug ABC transporter ATP-binding protein"/>
    <property type="match status" value="1"/>
</dbReference>
<organism evidence="11">
    <name type="scientific">Uncultured Desulfatiglans sp</name>
    <dbReference type="NCBI Taxonomy" id="1748965"/>
    <lineage>
        <taxon>Bacteria</taxon>
        <taxon>Pseudomonadati</taxon>
        <taxon>Thermodesulfobacteriota</taxon>
        <taxon>Desulfobacteria</taxon>
        <taxon>Desulfatiglandales</taxon>
        <taxon>Desulfatiglandaceae</taxon>
        <taxon>Desulfatiglans</taxon>
        <taxon>environmental samples</taxon>
    </lineage>
</organism>
<name>A0A653AIK7_UNCDX</name>
<keyword evidence="4 9" id="KW-0812">Transmembrane</keyword>
<dbReference type="Gene3D" id="1.20.1560.10">
    <property type="entry name" value="ABC transporter type 1, transmembrane domain"/>
    <property type="match status" value="1"/>
</dbReference>
<dbReference type="AlphaFoldDB" id="A0A653AIK7"/>
<dbReference type="PANTHER" id="PTHR43394:SF1">
    <property type="entry name" value="ATP-BINDING CASSETTE SUB-FAMILY B MEMBER 10, MITOCHONDRIAL"/>
    <property type="match status" value="1"/>
</dbReference>
<dbReference type="InterPro" id="IPR039421">
    <property type="entry name" value="Type_1_exporter"/>
</dbReference>
<dbReference type="Pfam" id="PF00005">
    <property type="entry name" value="ABC_tran"/>
    <property type="match status" value="1"/>
</dbReference>
<dbReference type="Gene3D" id="3.40.50.300">
    <property type="entry name" value="P-loop containing nucleotide triphosphate hydrolases"/>
    <property type="match status" value="1"/>
</dbReference>
<dbReference type="PANTHER" id="PTHR43394">
    <property type="entry name" value="ATP-DEPENDENT PERMEASE MDL1, MITOCHONDRIAL"/>
    <property type="match status" value="1"/>
</dbReference>
<accession>A0A653AIK7</accession>